<evidence type="ECO:0000256" key="4">
    <source>
        <dbReference type="ARBA" id="ARBA00010525"/>
    </source>
</evidence>
<evidence type="ECO:0000256" key="10">
    <source>
        <dbReference type="ARBA" id="ARBA00022723"/>
    </source>
</evidence>
<evidence type="ECO:0000313" key="22">
    <source>
        <dbReference type="EMBL" id="MBD1399676.1"/>
    </source>
</evidence>
<feature type="chain" id="PRO_5039927328" description="Phosphatidylcholine 1-acylhydrolase" evidence="21">
    <location>
        <begin position="34"/>
        <end position="414"/>
    </location>
</feature>
<name>A0A8J6UQU9_9BACT</name>
<feature type="signal peptide" evidence="21">
    <location>
        <begin position="1"/>
        <end position="33"/>
    </location>
</feature>
<keyword evidence="15" id="KW-0443">Lipid metabolism</keyword>
<gene>
    <name evidence="22" type="ORF">ICT70_03240</name>
</gene>
<keyword evidence="12" id="KW-0378">Hydrolase</keyword>
<proteinExistence type="inferred from homology"/>
<dbReference type="GO" id="GO:0009279">
    <property type="term" value="C:cell outer membrane"/>
    <property type="evidence" value="ECO:0007669"/>
    <property type="project" value="UniProtKB-SubCell"/>
</dbReference>
<evidence type="ECO:0000256" key="1">
    <source>
        <dbReference type="ARBA" id="ARBA00000111"/>
    </source>
</evidence>
<evidence type="ECO:0000256" key="15">
    <source>
        <dbReference type="ARBA" id="ARBA00023098"/>
    </source>
</evidence>
<evidence type="ECO:0000256" key="13">
    <source>
        <dbReference type="ARBA" id="ARBA00022837"/>
    </source>
</evidence>
<dbReference type="GO" id="GO:0046872">
    <property type="term" value="F:metal ion binding"/>
    <property type="evidence" value="ECO:0007669"/>
    <property type="project" value="UniProtKB-KW"/>
</dbReference>
<evidence type="ECO:0000256" key="20">
    <source>
        <dbReference type="PIRSR" id="PIRSR603187-2"/>
    </source>
</evidence>
<comment type="catalytic activity">
    <reaction evidence="1">
        <text>a 1,2-diacyl-sn-glycero-3-phosphocholine + H2O = a 2-acyl-sn-glycero-3-phosphocholine + a fatty acid + H(+)</text>
        <dbReference type="Rhea" id="RHEA:18689"/>
        <dbReference type="ChEBI" id="CHEBI:15377"/>
        <dbReference type="ChEBI" id="CHEBI:15378"/>
        <dbReference type="ChEBI" id="CHEBI:28868"/>
        <dbReference type="ChEBI" id="CHEBI:57643"/>
        <dbReference type="ChEBI" id="CHEBI:57875"/>
        <dbReference type="EC" id="3.1.1.32"/>
    </reaction>
</comment>
<keyword evidence="14" id="KW-0442">Lipid degradation</keyword>
<evidence type="ECO:0000256" key="9">
    <source>
        <dbReference type="ARBA" id="ARBA00022692"/>
    </source>
</evidence>
<feature type="binding site" description="in dimeric form" evidence="20">
    <location>
        <position position="241"/>
    </location>
    <ligand>
        <name>Ca(2+)</name>
        <dbReference type="ChEBI" id="CHEBI:29108"/>
        <label>1</label>
    </ligand>
</feature>
<dbReference type="EMBL" id="JACWUN010000003">
    <property type="protein sequence ID" value="MBD1399676.1"/>
    <property type="molecule type" value="Genomic_DNA"/>
</dbReference>
<feature type="binding site" description="in dimeric form" evidence="20">
    <location>
        <position position="282"/>
    </location>
    <ligand>
        <name>Ca(2+)</name>
        <dbReference type="ChEBI" id="CHEBI:29108"/>
        <label>1</label>
    </ligand>
</feature>
<keyword evidence="17" id="KW-0998">Cell outer membrane</keyword>
<feature type="binding site" description="in dimeric form" evidence="20">
    <location>
        <position position="287"/>
    </location>
    <ligand>
        <name>Ca(2+)</name>
        <dbReference type="ChEBI" id="CHEBI:29108"/>
        <label>1</label>
    </ligand>
</feature>
<sequence>MMKNSHPRHRTSLIHHMVLITLTCLLFSAPAAAQETPIPLLRFPTQSLTAGQSASLFAYYHNETIEILPLSPPPSLMLELINHSGTTRLLDAHATTETPMVELLPGQFYRLEYQLALPQDLSAILDVRLAEYPDAITRINVEPALHLAEAANAGDGNGSATVTYRSLKDMESLYQSYTADLFTYEPIYFLVGSDPSKSTFQLSFKYRLLNRSGTLSQKYPWLSGLFFAYTQTSFWDLDSDSIPFNDTSYKPQLMFQTENLSRLDAMAGFFVRSGLSHESNGRDGSSSRSTNYFYLKPMAVFYHQASRLGIMISPKFLVYVNNEDDTNPDLPDYRGHVELETRIGRAHSLMLTTNLRFARKGTSVQTDLTYPIDRLIGNNLNVYLHLQYSNSLAESLVDYKERSEVFRLGLSFFR</sequence>
<evidence type="ECO:0000256" key="16">
    <source>
        <dbReference type="ARBA" id="ARBA00023136"/>
    </source>
</evidence>
<evidence type="ECO:0000256" key="11">
    <source>
        <dbReference type="ARBA" id="ARBA00022729"/>
    </source>
</evidence>
<keyword evidence="16" id="KW-0472">Membrane</keyword>
<dbReference type="PANTHER" id="PTHR40457">
    <property type="entry name" value="PHOSPHOLIPASE A1"/>
    <property type="match status" value="1"/>
</dbReference>
<dbReference type="InterPro" id="IPR036541">
    <property type="entry name" value="PLipase_A1_sf"/>
</dbReference>
<dbReference type="SUPFAM" id="SSF56931">
    <property type="entry name" value="Outer membrane phospholipase A (OMPLA)"/>
    <property type="match status" value="1"/>
</dbReference>
<dbReference type="EC" id="3.1.1.4" evidence="7"/>
<dbReference type="Pfam" id="PF02253">
    <property type="entry name" value="PLA1"/>
    <property type="match status" value="1"/>
</dbReference>
<keyword evidence="23" id="KW-1185">Reference proteome</keyword>
<evidence type="ECO:0000256" key="12">
    <source>
        <dbReference type="ARBA" id="ARBA00022801"/>
    </source>
</evidence>
<keyword evidence="9" id="KW-0812">Transmembrane</keyword>
<comment type="subcellular location">
    <subcellularLocation>
        <location evidence="3">Cell outer membrane</location>
        <topology evidence="3">Multi-pass membrane protein</topology>
    </subcellularLocation>
</comment>
<evidence type="ECO:0000256" key="18">
    <source>
        <dbReference type="ARBA" id="ARBA00032375"/>
    </source>
</evidence>
<evidence type="ECO:0000256" key="21">
    <source>
        <dbReference type="SAM" id="SignalP"/>
    </source>
</evidence>
<dbReference type="GO" id="GO:0008970">
    <property type="term" value="F:phospholipase A1 activity"/>
    <property type="evidence" value="ECO:0007669"/>
    <property type="project" value="UniProtKB-EC"/>
</dbReference>
<comment type="cofactor">
    <cofactor evidence="20">
        <name>Ca(2+)</name>
        <dbReference type="ChEBI" id="CHEBI:29108"/>
    </cofactor>
    <text evidence="20">Binds 1 Ca(2+) ion per monomer.</text>
</comment>
<dbReference type="Gene3D" id="2.40.230.10">
    <property type="entry name" value="Phospholipase A1"/>
    <property type="match status" value="1"/>
</dbReference>
<dbReference type="GO" id="GO:0016042">
    <property type="term" value="P:lipid catabolic process"/>
    <property type="evidence" value="ECO:0007669"/>
    <property type="project" value="UniProtKB-KW"/>
</dbReference>
<evidence type="ECO:0000256" key="5">
    <source>
        <dbReference type="ARBA" id="ARBA00011702"/>
    </source>
</evidence>
<dbReference type="EC" id="3.1.1.32" evidence="6"/>
<evidence type="ECO:0000256" key="2">
    <source>
        <dbReference type="ARBA" id="ARBA00001604"/>
    </source>
</evidence>
<comment type="similarity">
    <text evidence="4">Belongs to the phospholipase A1 family.</text>
</comment>
<dbReference type="PANTHER" id="PTHR40457:SF1">
    <property type="entry name" value="PHOSPHOLIPASE A1"/>
    <property type="match status" value="1"/>
</dbReference>
<feature type="active site" description="Nucleophile" evidence="19">
    <location>
        <position position="279"/>
    </location>
</feature>
<keyword evidence="10 20" id="KW-0479">Metal-binding</keyword>
<feature type="active site" description="Proton acceptor" evidence="19">
    <location>
        <position position="277"/>
    </location>
</feature>
<comment type="caution">
    <text evidence="22">The sequence shown here is derived from an EMBL/GenBank/DDBJ whole genome shotgun (WGS) entry which is preliminary data.</text>
</comment>
<dbReference type="PRINTS" id="PR01486">
    <property type="entry name" value="PHPHLIPASEA1"/>
</dbReference>
<evidence type="ECO:0000256" key="17">
    <source>
        <dbReference type="ARBA" id="ARBA00023237"/>
    </source>
</evidence>
<evidence type="ECO:0000256" key="7">
    <source>
        <dbReference type="ARBA" id="ARBA00013278"/>
    </source>
</evidence>
<dbReference type="Proteomes" id="UP000632828">
    <property type="component" value="Unassembled WGS sequence"/>
</dbReference>
<evidence type="ECO:0000256" key="3">
    <source>
        <dbReference type="ARBA" id="ARBA00004571"/>
    </source>
</evidence>
<evidence type="ECO:0000256" key="8">
    <source>
        <dbReference type="ARBA" id="ARBA00022452"/>
    </source>
</evidence>
<comment type="subunit">
    <text evidence="5">Homodimer; dimerization is reversible, and the dimeric form is the active one.</text>
</comment>
<keyword evidence="8" id="KW-1134">Transmembrane beta strand</keyword>
<dbReference type="InterPro" id="IPR003187">
    <property type="entry name" value="PLipase_A1"/>
</dbReference>
<evidence type="ECO:0000313" key="23">
    <source>
        <dbReference type="Proteomes" id="UP000632828"/>
    </source>
</evidence>
<evidence type="ECO:0000256" key="6">
    <source>
        <dbReference type="ARBA" id="ARBA00013179"/>
    </source>
</evidence>
<dbReference type="RefSeq" id="WP_191153954.1">
    <property type="nucleotide sequence ID" value="NZ_JACWUN010000003.1"/>
</dbReference>
<accession>A0A8J6UQU9</accession>
<keyword evidence="11 21" id="KW-0732">Signal</keyword>
<comment type="catalytic activity">
    <reaction evidence="2">
        <text>a 1,2-diacyl-sn-glycero-3-phosphocholine + H2O = a 1-acyl-sn-glycero-3-phosphocholine + a fatty acid + H(+)</text>
        <dbReference type="Rhea" id="RHEA:15801"/>
        <dbReference type="ChEBI" id="CHEBI:15377"/>
        <dbReference type="ChEBI" id="CHEBI:15378"/>
        <dbReference type="ChEBI" id="CHEBI:28868"/>
        <dbReference type="ChEBI" id="CHEBI:57643"/>
        <dbReference type="ChEBI" id="CHEBI:58168"/>
        <dbReference type="EC" id="3.1.1.4"/>
    </reaction>
</comment>
<keyword evidence="13 20" id="KW-0106">Calcium</keyword>
<protein>
    <recommendedName>
        <fullName evidence="18">Phosphatidylcholine 1-acylhydrolase</fullName>
        <ecNumber evidence="6">3.1.1.32</ecNumber>
        <ecNumber evidence="7">3.1.1.4</ecNumber>
    </recommendedName>
</protein>
<dbReference type="AlphaFoldDB" id="A0A8J6UQU9"/>
<evidence type="ECO:0000256" key="14">
    <source>
        <dbReference type="ARBA" id="ARBA00022963"/>
    </source>
</evidence>
<reference evidence="22" key="1">
    <citation type="submission" date="2020-09" db="EMBL/GenBank/DDBJ databases">
        <title>Pelobacter alkaliphilus sp. nov., a novel anaerobic arsenate-reducing bacterium from terrestrial mud volcano.</title>
        <authorList>
            <person name="Khomyakova M.A."/>
            <person name="Merkel A.Y."/>
            <person name="Slobodkin A.I."/>
        </authorList>
    </citation>
    <scope>NUCLEOTIDE SEQUENCE</scope>
    <source>
        <strain evidence="22">M08fum</strain>
    </source>
</reference>
<organism evidence="22 23">
    <name type="scientific">Pelovirga terrestris</name>
    <dbReference type="NCBI Taxonomy" id="2771352"/>
    <lineage>
        <taxon>Bacteria</taxon>
        <taxon>Pseudomonadati</taxon>
        <taxon>Thermodesulfobacteriota</taxon>
        <taxon>Desulfuromonadia</taxon>
        <taxon>Geobacterales</taxon>
        <taxon>Geobacteraceae</taxon>
        <taxon>Pelovirga</taxon>
    </lineage>
</organism>
<dbReference type="GO" id="GO:0004623">
    <property type="term" value="F:phospholipase A2 activity"/>
    <property type="evidence" value="ECO:0007669"/>
    <property type="project" value="UniProtKB-EC"/>
</dbReference>
<evidence type="ECO:0000256" key="19">
    <source>
        <dbReference type="PIRSR" id="PIRSR603187-1"/>
    </source>
</evidence>